<reference evidence="1 2" key="1">
    <citation type="submission" date="2019-02" db="EMBL/GenBank/DDBJ databases">
        <authorList>
            <person name="Khodamoradi S."/>
            <person name="Hahnke R.L."/>
            <person name="Kaempfer P."/>
            <person name="Schumann P."/>
            <person name="Rohde M."/>
            <person name="Steinert M."/>
            <person name="Luzhetskyy A."/>
            <person name="Wink J."/>
            <person name="Ruckert C."/>
        </authorList>
    </citation>
    <scope>NUCLEOTIDE SEQUENCE [LARGE SCALE GENOMIC DNA]</scope>
    <source>
        <strain evidence="1 2">M2</strain>
    </source>
</reference>
<gene>
    <name evidence="1" type="ORF">EKD16_01235</name>
</gene>
<dbReference type="Proteomes" id="UP000292235">
    <property type="component" value="Chromosome"/>
</dbReference>
<dbReference type="KEGG" id="strr:EKD16_01235"/>
<dbReference type="RefSeq" id="WP_131096674.1">
    <property type="nucleotide sequence ID" value="NZ_CP036455.1"/>
</dbReference>
<keyword evidence="2" id="KW-1185">Reference proteome</keyword>
<proteinExistence type="predicted"/>
<dbReference type="AlphaFoldDB" id="A0A4P6Q065"/>
<name>A0A4P6Q065_9ACTN</name>
<evidence type="ECO:0000313" key="1">
    <source>
        <dbReference type="EMBL" id="QBI52064.1"/>
    </source>
</evidence>
<dbReference type="EMBL" id="CP036455">
    <property type="protein sequence ID" value="QBI52064.1"/>
    <property type="molecule type" value="Genomic_DNA"/>
</dbReference>
<protein>
    <submittedName>
        <fullName evidence="1">Uncharacterized protein</fullName>
    </submittedName>
</protein>
<sequence>MTAEKWTCRLCERPNLDETCGYCGYPLSEQWRLPPLPPLPSPAYSPPGTRRTSDVRGYVLASTTVQELE</sequence>
<organism evidence="1 2">
    <name type="scientific">Streptomonospora litoralis</name>
    <dbReference type="NCBI Taxonomy" id="2498135"/>
    <lineage>
        <taxon>Bacteria</taxon>
        <taxon>Bacillati</taxon>
        <taxon>Actinomycetota</taxon>
        <taxon>Actinomycetes</taxon>
        <taxon>Streptosporangiales</taxon>
        <taxon>Nocardiopsidaceae</taxon>
        <taxon>Streptomonospora</taxon>
    </lineage>
</organism>
<evidence type="ECO:0000313" key="2">
    <source>
        <dbReference type="Proteomes" id="UP000292235"/>
    </source>
</evidence>
<accession>A0A4P6Q065</accession>